<dbReference type="Gene3D" id="3.20.20.120">
    <property type="entry name" value="Enolase-like C-terminal domain"/>
    <property type="match status" value="1"/>
</dbReference>
<proteinExistence type="inferred from homology"/>
<sequence length="330" mass="36876">MTLTYNDYRLQLRETFKIAYGNYDYRDSLTVALSANGETGFGECVAINYYNIDLQKFKLDLESVKDRLHSLSIIHPLEFYSFLLTLELHPFLRSALDCAYWDLFGKLENRTFAEVVDLHQDNLPESSFTINVAGFDEQFEKIKASKWTRFKVKCNGLDRGNVFKLLDSGKEVALDSNTSFTEEDCIFLESQTLTQGFSYLEQPLPAGQFSLLTKNKNAHWMCDEDCQSVEDLQSLSSHYRSVNIKVMKLGGITPALEMISAAHSFGFKVMIGCMTESTVGISAGMALAGLCDYADLDGANLISNDFAEGSKVVEGKLLLSEAPGLGIRLI</sequence>
<evidence type="ECO:0000313" key="6">
    <source>
        <dbReference type="Proteomes" id="UP000515349"/>
    </source>
</evidence>
<dbReference type="EMBL" id="CP059472">
    <property type="protein sequence ID" value="QMS97739.1"/>
    <property type="molecule type" value="Genomic_DNA"/>
</dbReference>
<comment type="similarity">
    <text evidence="1">Belongs to the mandelate racemase/muconate lactonizing enzyme family.</text>
</comment>
<organism evidence="5 6">
    <name type="scientific">Marnyiella aurantia</name>
    <dbReference type="NCBI Taxonomy" id="2758037"/>
    <lineage>
        <taxon>Bacteria</taxon>
        <taxon>Pseudomonadati</taxon>
        <taxon>Bacteroidota</taxon>
        <taxon>Flavobacteriia</taxon>
        <taxon>Flavobacteriales</taxon>
        <taxon>Weeksellaceae</taxon>
        <taxon>Marnyiella</taxon>
    </lineage>
</organism>
<dbReference type="InterPro" id="IPR034593">
    <property type="entry name" value="DgoD-like"/>
</dbReference>
<dbReference type="SUPFAM" id="SSF54826">
    <property type="entry name" value="Enolase N-terminal domain-like"/>
    <property type="match status" value="1"/>
</dbReference>
<dbReference type="Proteomes" id="UP000539710">
    <property type="component" value="Unassembled WGS sequence"/>
</dbReference>
<dbReference type="EMBL" id="JACEUX010000002">
    <property type="protein sequence ID" value="MBA5246919.1"/>
    <property type="molecule type" value="Genomic_DNA"/>
</dbReference>
<dbReference type="PANTHER" id="PTHR48080:SF3">
    <property type="entry name" value="ENOLASE SUPERFAMILY MEMBER DDB_G0284701"/>
    <property type="match status" value="1"/>
</dbReference>
<gene>
    <name evidence="5" type="ORF">H1R16_08400</name>
    <name evidence="4" type="ORF">H2507_07040</name>
</gene>
<dbReference type="RefSeq" id="WP_181887025.1">
    <property type="nucleotide sequence ID" value="NZ_CP059472.1"/>
</dbReference>
<dbReference type="KEGG" id="cbau:H1R16_08400"/>
<dbReference type="SUPFAM" id="SSF51604">
    <property type="entry name" value="Enolase C-terminal domain-like"/>
    <property type="match status" value="1"/>
</dbReference>
<dbReference type="GO" id="GO:0046872">
    <property type="term" value="F:metal ion binding"/>
    <property type="evidence" value="ECO:0007669"/>
    <property type="project" value="UniProtKB-KW"/>
</dbReference>
<evidence type="ECO:0000256" key="1">
    <source>
        <dbReference type="ARBA" id="ARBA00008031"/>
    </source>
</evidence>
<dbReference type="PANTHER" id="PTHR48080">
    <property type="entry name" value="D-GALACTONATE DEHYDRATASE-RELATED"/>
    <property type="match status" value="1"/>
</dbReference>
<keyword evidence="2" id="KW-0479">Metal-binding</keyword>
<reference evidence="5 6" key="1">
    <citation type="submission" date="2020-07" db="EMBL/GenBank/DDBJ databases">
        <title>Chryseobacterium sp.cx-624.</title>
        <authorList>
            <person name="Yang C."/>
        </authorList>
    </citation>
    <scope>NUCLEOTIDE SEQUENCE [LARGE SCALE GENOMIC DNA]</scope>
    <source>
        <strain evidence="6">cx-624</strain>
        <strain evidence="5">Cx-624</strain>
    </source>
</reference>
<evidence type="ECO:0000256" key="2">
    <source>
        <dbReference type="ARBA" id="ARBA00022723"/>
    </source>
</evidence>
<dbReference type="GO" id="GO:0016854">
    <property type="term" value="F:racemase and epimerase activity"/>
    <property type="evidence" value="ECO:0007669"/>
    <property type="project" value="UniProtKB-ARBA"/>
</dbReference>
<dbReference type="InterPro" id="IPR029065">
    <property type="entry name" value="Enolase_C-like"/>
</dbReference>
<accession>A0A7D7LLN4</accession>
<evidence type="ECO:0000313" key="4">
    <source>
        <dbReference type="EMBL" id="MBA5246919.1"/>
    </source>
</evidence>
<dbReference type="Gene3D" id="3.30.390.10">
    <property type="entry name" value="Enolase-like, N-terminal domain"/>
    <property type="match status" value="1"/>
</dbReference>
<dbReference type="AlphaFoldDB" id="A0A7D7LLN4"/>
<evidence type="ECO:0000313" key="7">
    <source>
        <dbReference type="Proteomes" id="UP000539710"/>
    </source>
</evidence>
<dbReference type="Pfam" id="PF13378">
    <property type="entry name" value="MR_MLE_C"/>
    <property type="match status" value="1"/>
</dbReference>
<protein>
    <submittedName>
        <fullName evidence="5">Chloromuconate cycloisomerase</fullName>
    </submittedName>
</protein>
<dbReference type="InterPro" id="IPR029017">
    <property type="entry name" value="Enolase-like_N"/>
</dbReference>
<dbReference type="Proteomes" id="UP000515349">
    <property type="component" value="Chromosome"/>
</dbReference>
<evidence type="ECO:0000313" key="5">
    <source>
        <dbReference type="EMBL" id="QMS97739.1"/>
    </source>
</evidence>
<feature type="domain" description="Enolase C-terminal" evidence="3">
    <location>
        <begin position="146"/>
        <end position="329"/>
    </location>
</feature>
<keyword evidence="7" id="KW-1185">Reference proteome</keyword>
<keyword evidence="4" id="KW-0413">Isomerase</keyword>
<dbReference type="InterPro" id="IPR036849">
    <property type="entry name" value="Enolase-like_C_sf"/>
</dbReference>
<evidence type="ECO:0000259" key="3">
    <source>
        <dbReference type="Pfam" id="PF13378"/>
    </source>
</evidence>
<name>A0A7D7LLN4_9FLAO</name>
<reference evidence="4" key="3">
    <citation type="submission" date="2020-07" db="EMBL/GenBank/DDBJ databases">
        <authorList>
            <person name="Yang C."/>
        </authorList>
    </citation>
    <scope>NUCLEOTIDE SEQUENCE</scope>
    <source>
        <strain evidence="4">Cx-624</strain>
    </source>
</reference>
<reference evidence="7" key="2">
    <citation type="submission" date="2020-07" db="EMBL/GenBank/DDBJ databases">
        <title>Flavobacterium sp. xlx-214.</title>
        <authorList>
            <person name="Yang C."/>
        </authorList>
    </citation>
    <scope>NUCLEOTIDE SEQUENCE [LARGE SCALE GENOMIC DNA]</scope>
    <source>
        <strain evidence="7">CX-624</strain>
    </source>
</reference>